<sequence length="56" mass="6373">MKVTGRGEFILGVNFDKCLETYFLEEKSIPESLGAYGCKSFIAFSLYCEEDDIYDS</sequence>
<evidence type="ECO:0000313" key="2">
    <source>
        <dbReference type="Proteomes" id="UP001260980"/>
    </source>
</evidence>
<dbReference type="RefSeq" id="WP_315955715.1">
    <property type="nucleotide sequence ID" value="NZ_JAWCUD010000016.1"/>
</dbReference>
<protein>
    <submittedName>
        <fullName evidence="1">Uncharacterized protein</fullName>
    </submittedName>
</protein>
<comment type="caution">
    <text evidence="1">The sequence shown here is derived from an EMBL/GenBank/DDBJ whole genome shotgun (WGS) entry which is preliminary data.</text>
</comment>
<gene>
    <name evidence="1" type="ORF">RQP52_32670</name>
</gene>
<name>A0ABU3RPR9_9BACL</name>
<evidence type="ECO:0000313" key="1">
    <source>
        <dbReference type="EMBL" id="MDU0205842.1"/>
    </source>
</evidence>
<accession>A0ABU3RPR9</accession>
<reference evidence="1 2" key="1">
    <citation type="submission" date="2023-10" db="EMBL/GenBank/DDBJ databases">
        <title>Paenibacillus strain PFR10 Genome sequencing and assembly.</title>
        <authorList>
            <person name="Kim I."/>
        </authorList>
    </citation>
    <scope>NUCLEOTIDE SEQUENCE [LARGE SCALE GENOMIC DNA]</scope>
    <source>
        <strain evidence="1 2">PFR10</strain>
    </source>
</reference>
<keyword evidence="2" id="KW-1185">Reference proteome</keyword>
<organism evidence="1 2">
    <name type="scientific">Paenibacillus violae</name>
    <dbReference type="NCBI Taxonomy" id="3077234"/>
    <lineage>
        <taxon>Bacteria</taxon>
        <taxon>Bacillati</taxon>
        <taxon>Bacillota</taxon>
        <taxon>Bacilli</taxon>
        <taxon>Bacillales</taxon>
        <taxon>Paenibacillaceae</taxon>
        <taxon>Paenibacillus</taxon>
    </lineage>
</organism>
<proteinExistence type="predicted"/>
<dbReference type="EMBL" id="JAWCUD010000016">
    <property type="protein sequence ID" value="MDU0205842.1"/>
    <property type="molecule type" value="Genomic_DNA"/>
</dbReference>
<dbReference type="Proteomes" id="UP001260980">
    <property type="component" value="Unassembled WGS sequence"/>
</dbReference>